<accession>A0A843U4D6</accession>
<feature type="compositionally biased region" description="Basic residues" evidence="1">
    <location>
        <begin position="29"/>
        <end position="38"/>
    </location>
</feature>
<reference evidence="2" key="1">
    <citation type="submission" date="2017-07" db="EMBL/GenBank/DDBJ databases">
        <title>Taro Niue Genome Assembly and Annotation.</title>
        <authorList>
            <person name="Atibalentja N."/>
            <person name="Keating K."/>
            <person name="Fields C.J."/>
        </authorList>
    </citation>
    <scope>NUCLEOTIDE SEQUENCE</scope>
    <source>
        <strain evidence="2">Niue_2</strain>
        <tissue evidence="2">Leaf</tissue>
    </source>
</reference>
<proteinExistence type="predicted"/>
<organism evidence="2 3">
    <name type="scientific">Colocasia esculenta</name>
    <name type="common">Wild taro</name>
    <name type="synonym">Arum esculentum</name>
    <dbReference type="NCBI Taxonomy" id="4460"/>
    <lineage>
        <taxon>Eukaryota</taxon>
        <taxon>Viridiplantae</taxon>
        <taxon>Streptophyta</taxon>
        <taxon>Embryophyta</taxon>
        <taxon>Tracheophyta</taxon>
        <taxon>Spermatophyta</taxon>
        <taxon>Magnoliopsida</taxon>
        <taxon>Liliopsida</taxon>
        <taxon>Araceae</taxon>
        <taxon>Aroideae</taxon>
        <taxon>Colocasieae</taxon>
        <taxon>Colocasia</taxon>
    </lineage>
</organism>
<feature type="compositionally biased region" description="Polar residues" evidence="1">
    <location>
        <begin position="9"/>
        <end position="28"/>
    </location>
</feature>
<name>A0A843U4D6_COLES</name>
<evidence type="ECO:0000313" key="3">
    <source>
        <dbReference type="Proteomes" id="UP000652761"/>
    </source>
</evidence>
<evidence type="ECO:0000313" key="2">
    <source>
        <dbReference type="EMBL" id="MQL76840.1"/>
    </source>
</evidence>
<dbReference type="Proteomes" id="UP000652761">
    <property type="component" value="Unassembled WGS sequence"/>
</dbReference>
<gene>
    <name evidence="2" type="ORF">Taro_009233</name>
</gene>
<comment type="caution">
    <text evidence="2">The sequence shown here is derived from an EMBL/GenBank/DDBJ whole genome shotgun (WGS) entry which is preliminary data.</text>
</comment>
<dbReference type="AlphaFoldDB" id="A0A843U4D6"/>
<feature type="region of interest" description="Disordered" evidence="1">
    <location>
        <begin position="1"/>
        <end position="38"/>
    </location>
</feature>
<evidence type="ECO:0000256" key="1">
    <source>
        <dbReference type="SAM" id="MobiDB-lite"/>
    </source>
</evidence>
<keyword evidence="3" id="KW-1185">Reference proteome</keyword>
<dbReference type="EMBL" id="NMUH01000319">
    <property type="protein sequence ID" value="MQL76840.1"/>
    <property type="molecule type" value="Genomic_DNA"/>
</dbReference>
<protein>
    <submittedName>
        <fullName evidence="2">Uncharacterized protein</fullName>
    </submittedName>
</protein>
<sequence length="91" mass="10573">MEGRKKVHLSSSRTVENASATCVATSRTRPVRASRQRLHRDWSPRRGINLFSCHKDRVLDWLPQAKKEEEEIEIAERRNRGGTEERPINPP</sequence>